<evidence type="ECO:0000256" key="4">
    <source>
        <dbReference type="ARBA" id="ARBA00022670"/>
    </source>
</evidence>
<comment type="function">
    <text evidence="7">Degrades oligopeptides.</text>
</comment>
<dbReference type="Pfam" id="PF14685">
    <property type="entry name" value="PDZ_Tricorn"/>
    <property type="match status" value="1"/>
</dbReference>
<keyword evidence="10" id="KW-0732">Signal</keyword>
<keyword evidence="5 7" id="KW-0378">Hydrolase</keyword>
<dbReference type="EMBL" id="CP053452">
    <property type="protein sequence ID" value="QJX00365.1"/>
    <property type="molecule type" value="Genomic_DNA"/>
</dbReference>
<dbReference type="InterPro" id="IPR015943">
    <property type="entry name" value="WD40/YVTN_repeat-like_dom_sf"/>
</dbReference>
<evidence type="ECO:0000256" key="9">
    <source>
        <dbReference type="SAM" id="MobiDB-lite"/>
    </source>
</evidence>
<dbReference type="Pfam" id="PF03572">
    <property type="entry name" value="Peptidase_S41"/>
    <property type="match status" value="1"/>
</dbReference>
<feature type="region of interest" description="Disordered" evidence="9">
    <location>
        <begin position="546"/>
        <end position="576"/>
    </location>
</feature>
<evidence type="ECO:0000256" key="3">
    <source>
        <dbReference type="ARBA" id="ARBA00022490"/>
    </source>
</evidence>
<accession>A0A6M5Z3R7</accession>
<dbReference type="AlphaFoldDB" id="A0A6M5Z3R7"/>
<keyword evidence="4 7" id="KW-0645">Protease</keyword>
<dbReference type="KEGG" id="ftj:FTUN_7994"/>
<feature type="compositionally biased region" description="Basic and acidic residues" evidence="9">
    <location>
        <begin position="564"/>
        <end position="573"/>
    </location>
</feature>
<dbReference type="InterPro" id="IPR029414">
    <property type="entry name" value="Tricorn_PDZ"/>
</dbReference>
<evidence type="ECO:0000259" key="11">
    <source>
        <dbReference type="SMART" id="SM00245"/>
    </source>
</evidence>
<evidence type="ECO:0000256" key="6">
    <source>
        <dbReference type="ARBA" id="ARBA00022825"/>
    </source>
</evidence>
<evidence type="ECO:0000256" key="8">
    <source>
        <dbReference type="PIRSR" id="PIRSR036421-1"/>
    </source>
</evidence>
<dbReference type="PIRSF" id="PIRSF036421">
    <property type="entry name" value="Tricorn_protease"/>
    <property type="match status" value="1"/>
</dbReference>
<feature type="signal peptide" evidence="10">
    <location>
        <begin position="1"/>
        <end position="24"/>
    </location>
</feature>
<dbReference type="Gene3D" id="3.90.226.10">
    <property type="entry name" value="2-enoyl-CoA Hydratase, Chain A, domain 1"/>
    <property type="match status" value="1"/>
</dbReference>
<dbReference type="Gene3D" id="2.30.42.10">
    <property type="match status" value="1"/>
</dbReference>
<feature type="chain" id="PRO_5027089165" description="Tricorn protease homolog" evidence="10">
    <location>
        <begin position="25"/>
        <end position="1104"/>
    </location>
</feature>
<dbReference type="SMART" id="SM00245">
    <property type="entry name" value="TSPc"/>
    <property type="match status" value="1"/>
</dbReference>
<dbReference type="GO" id="GO:0008236">
    <property type="term" value="F:serine-type peptidase activity"/>
    <property type="evidence" value="ECO:0007669"/>
    <property type="project" value="UniProtKB-UniRule"/>
</dbReference>
<dbReference type="GO" id="GO:0005737">
    <property type="term" value="C:cytoplasm"/>
    <property type="evidence" value="ECO:0007669"/>
    <property type="project" value="UniProtKB-SubCell"/>
</dbReference>
<dbReference type="InterPro" id="IPR012393">
    <property type="entry name" value="Tricorn_protease"/>
</dbReference>
<protein>
    <recommendedName>
        <fullName evidence="7">Tricorn protease homolog</fullName>
        <ecNumber evidence="7">3.4.21.-</ecNumber>
    </recommendedName>
</protein>
<feature type="region of interest" description="Disordered" evidence="9">
    <location>
        <begin position="1084"/>
        <end position="1104"/>
    </location>
</feature>
<feature type="active site" description="Charge relay system" evidence="8">
    <location>
        <position position="1049"/>
    </location>
</feature>
<dbReference type="Gene3D" id="3.30.750.44">
    <property type="match status" value="1"/>
</dbReference>
<dbReference type="Proteomes" id="UP000503447">
    <property type="component" value="Chromosome"/>
</dbReference>
<dbReference type="Pfam" id="PF26550">
    <property type="entry name" value="Tricorn_2nd"/>
    <property type="match status" value="1"/>
</dbReference>
<dbReference type="SUPFAM" id="SSF69304">
    <property type="entry name" value="Tricorn protease N-terminal domain"/>
    <property type="match status" value="2"/>
</dbReference>
<dbReference type="SUPFAM" id="SSF52096">
    <property type="entry name" value="ClpP/crotonase"/>
    <property type="match status" value="1"/>
</dbReference>
<dbReference type="InterPro" id="IPR005151">
    <property type="entry name" value="Tail-specific_protease"/>
</dbReference>
<dbReference type="GO" id="GO:0006508">
    <property type="term" value="P:proteolysis"/>
    <property type="evidence" value="ECO:0007669"/>
    <property type="project" value="UniProtKB-UniRule"/>
</dbReference>
<dbReference type="PANTHER" id="PTHR43253:SF1">
    <property type="entry name" value="TRICORN PROTEASE HOMOLOG 2-RELATED"/>
    <property type="match status" value="1"/>
</dbReference>
<evidence type="ECO:0000313" key="13">
    <source>
        <dbReference type="Proteomes" id="UP000503447"/>
    </source>
</evidence>
<dbReference type="CDD" id="cd07562">
    <property type="entry name" value="Peptidase_S41_TRI"/>
    <property type="match status" value="1"/>
</dbReference>
<dbReference type="InterPro" id="IPR029045">
    <property type="entry name" value="ClpP/crotonase-like_dom_sf"/>
</dbReference>
<dbReference type="Pfam" id="PF14684">
    <property type="entry name" value="Tricorn_C1"/>
    <property type="match status" value="1"/>
</dbReference>
<sequence length="1104" mass="119932">MTRTLFLALVAAGAVCASAGPALAQPDTTDTRLLTMPAIGKKHIAFVYADDLWVADRDGSNARRLTSDVGVESHPVFSPDGQTIAFSAQYDGNTDVYTIPAAGGVPTRLTWHPGPDTVRAFTPDGKAVLFSSPRNVSNNRHTQLFTVPLEGGMPTPLPIPYGVEASYSPDGAFIAYTPLRDMTGQWKHYRGGTNGRVWIYDTRTHDVTEVPQPKGRCNDLDPNWVGGTVFFRSDRNGEYNVFAYDAGAKEVKPVTTYTDFPVLDINTDGRSLIFEQAGYLHTLDPRESQAKRLKVGVAADLVETRARFVRGAKYVRGGDVSPSGARAVFEFRGEIVTVPAEKGDARNLTNTSGVHERGPAWSPDGKSVAYFSDAGGEYKLHVRAADGTGDAKTYDLGGAGYYERATWAPDGKKIAFVDNSMSLFCIDLGTAKVTKIASEPQYGPWGLWRLKPAWAPDSKWIAYTLGNKAAYRSARVYNLDTGRSTPVTDGLSDCVDPVFDASGKYLYLLSSTDAGPVNHWFAQSNADMRASRGAYLVVLKKGVPSPLARESDEEKSEAAPAAGPKEKKDKDPDPVTIDFESIDQRVVPLPIPAGDLSDLQAGDAGQFFYVKAAPRGADNPVPGGTLFRFDLAKRKSEQVATGVVDYTLAAGHKKALIATLGASAPSARQPALAWSIIDATVTAAPGAAPKGGLNLDAVEVRIDPRAEWKQIYEEAWRINRDFFYDPNMHGADWNAVRKKYEVFLPHVTTGGDLYRVIGWVLSELAVGHSRYQPGERLYDKEPVRGGLLGADYEIANGRFRFKKVYGGLNWTPGLRAPLTGPGIDVKAGEYLLAVRGIDLKPPTELYSLFEGTAGKSITITVGPTPDGKGSRTVTVEPLASESALRNMDWVEGNLKKVHAATDGRVAYVYVPNTAGAGHEYFKRYFFPQADKDAVIVDERFNGGGQVADYYIDLLRRPYTANWATRYGETFRTPGAAIFGPKVMIIDETAGSGGDLLPWMFREYKLGPLVGKRTWGGLVGILGFPTLLDGGNVTAPNLGFWTEKEGFGVENVGVPPDYDVEMTPKDFIAGKDPQLEKAIELALEALKKDPPKKPTQPPFPKRTKP</sequence>
<dbReference type="Pfam" id="PF26549">
    <property type="entry name" value="Tricorn_N"/>
    <property type="match status" value="1"/>
</dbReference>
<dbReference type="Gene3D" id="2.130.10.10">
    <property type="entry name" value="YVTN repeat-like/Quinoprotein amine dehydrogenase"/>
    <property type="match status" value="1"/>
</dbReference>
<evidence type="ECO:0000256" key="10">
    <source>
        <dbReference type="SAM" id="SignalP"/>
    </source>
</evidence>
<evidence type="ECO:0000256" key="2">
    <source>
        <dbReference type="ARBA" id="ARBA00008524"/>
    </source>
</evidence>
<feature type="domain" description="Tail specific protease" evidence="11">
    <location>
        <begin position="868"/>
        <end position="1060"/>
    </location>
</feature>
<feature type="active site" description="Nucleophile" evidence="8">
    <location>
        <position position="991"/>
    </location>
</feature>
<dbReference type="RefSeq" id="WP_171475124.1">
    <property type="nucleotide sequence ID" value="NZ_CP053452.2"/>
</dbReference>
<keyword evidence="13" id="KW-1185">Reference proteome</keyword>
<dbReference type="PANTHER" id="PTHR43253">
    <property type="entry name" value="TRICORN PROTEASE HOMOLOG 2-RELATED"/>
    <property type="match status" value="1"/>
</dbReference>
<reference evidence="13" key="1">
    <citation type="submission" date="2020-05" db="EMBL/GenBank/DDBJ databases">
        <title>Frigoriglobus tundricola gen. nov., sp. nov., a psychrotolerant cellulolytic planctomycete of the family Gemmataceae with two divergent copies of 16S rRNA gene.</title>
        <authorList>
            <person name="Kulichevskaya I.S."/>
            <person name="Ivanova A.A."/>
            <person name="Naumoff D.G."/>
            <person name="Beletsky A.V."/>
            <person name="Rijpstra W.I.C."/>
            <person name="Sinninghe Damste J.S."/>
            <person name="Mardanov A.V."/>
            <person name="Ravin N.V."/>
            <person name="Dedysh S.N."/>
        </authorList>
    </citation>
    <scope>NUCLEOTIDE SEQUENCE [LARGE SCALE GENOMIC DNA]</scope>
    <source>
        <strain evidence="13">PL17</strain>
    </source>
</reference>
<evidence type="ECO:0000256" key="1">
    <source>
        <dbReference type="ARBA" id="ARBA00004496"/>
    </source>
</evidence>
<feature type="active site" description="Charge relay system" evidence="8">
    <location>
        <position position="768"/>
    </location>
</feature>
<dbReference type="Gene3D" id="2.120.10.60">
    <property type="entry name" value="Tricorn protease N-terminal domain"/>
    <property type="match status" value="1"/>
</dbReference>
<evidence type="ECO:0000256" key="7">
    <source>
        <dbReference type="PIRNR" id="PIRNR036421"/>
    </source>
</evidence>
<dbReference type="SUPFAM" id="SSF50156">
    <property type="entry name" value="PDZ domain-like"/>
    <property type="match status" value="1"/>
</dbReference>
<dbReference type="InterPro" id="IPR036034">
    <property type="entry name" value="PDZ_sf"/>
</dbReference>
<feature type="compositionally biased region" description="Pro residues" evidence="9">
    <location>
        <begin position="1092"/>
        <end position="1104"/>
    </location>
</feature>
<organism evidence="12 13">
    <name type="scientific">Frigoriglobus tundricola</name>
    <dbReference type="NCBI Taxonomy" id="2774151"/>
    <lineage>
        <taxon>Bacteria</taxon>
        <taxon>Pseudomonadati</taxon>
        <taxon>Planctomycetota</taxon>
        <taxon>Planctomycetia</taxon>
        <taxon>Gemmatales</taxon>
        <taxon>Gemmataceae</taxon>
        <taxon>Frigoriglobus</taxon>
    </lineage>
</organism>
<keyword evidence="3 7" id="KW-0963">Cytoplasm</keyword>
<evidence type="ECO:0000313" key="12">
    <source>
        <dbReference type="EMBL" id="QJX00365.1"/>
    </source>
</evidence>
<comment type="similarity">
    <text evidence="2 7">Belongs to the peptidase S41B family.</text>
</comment>
<dbReference type="InterPro" id="IPR028204">
    <property type="entry name" value="Tricorn_C1"/>
</dbReference>
<dbReference type="EC" id="3.4.21.-" evidence="7"/>
<evidence type="ECO:0000256" key="5">
    <source>
        <dbReference type="ARBA" id="ARBA00022801"/>
    </source>
</evidence>
<proteinExistence type="inferred from homology"/>
<comment type="subcellular location">
    <subcellularLocation>
        <location evidence="1 7">Cytoplasm</location>
    </subcellularLocation>
</comment>
<name>A0A6M5Z3R7_9BACT</name>
<keyword evidence="6 7" id="KW-0720">Serine protease</keyword>
<gene>
    <name evidence="12" type="ORF">FTUN_7994</name>
</gene>